<dbReference type="KEGG" id="eps:L0Y14_05950"/>
<gene>
    <name evidence="1" type="ORF">L0Y14_05950</name>
</gene>
<dbReference type="AlphaFoldDB" id="A0A9J7A0Y1"/>
<dbReference type="EMBL" id="CP090569">
    <property type="protein sequence ID" value="USF88774.1"/>
    <property type="molecule type" value="Genomic_DNA"/>
</dbReference>
<proteinExistence type="predicted"/>
<evidence type="ECO:0000313" key="1">
    <source>
        <dbReference type="EMBL" id="USF88774.1"/>
    </source>
</evidence>
<reference evidence="1" key="1">
    <citation type="journal article" date="2022" name="Mol. Ecol. Resour.">
        <title>The complete and closed genome of the facultative generalist Candidatus Endoriftia persephone from deep-sea hydrothermal vents.</title>
        <authorList>
            <person name="de Oliveira A.L."/>
            <person name="Srivastava A."/>
            <person name="Espada-Hinojosa S."/>
            <person name="Bright M."/>
        </authorList>
    </citation>
    <scope>NUCLEOTIDE SEQUENCE</scope>
    <source>
        <strain evidence="1">Tica-EPR-9o50.N</strain>
    </source>
</reference>
<name>A0A9J7A0Y1_9GAMM</name>
<dbReference type="RefSeq" id="WP_040820569.1">
    <property type="nucleotide sequence ID" value="NZ_CP090569.1"/>
</dbReference>
<organism evidence="1 2">
    <name type="scientific">Candidatus Endoriftia persephonae</name>
    <dbReference type="NCBI Taxonomy" id="393765"/>
    <lineage>
        <taxon>Bacteria</taxon>
        <taxon>Pseudomonadati</taxon>
        <taxon>Pseudomonadota</taxon>
        <taxon>Gammaproteobacteria</taxon>
        <taxon>Chromatiales</taxon>
        <taxon>Sedimenticolaceae</taxon>
        <taxon>Candidatus Endoriftia</taxon>
    </lineage>
</organism>
<evidence type="ECO:0000313" key="2">
    <source>
        <dbReference type="Proteomes" id="UP001056649"/>
    </source>
</evidence>
<accession>A0A9J7A0Y1</accession>
<sequence>MRQDDNTLIQEARDYAAGIYTLFSNMSDGPVEALEPSAMMLMLNPIIDRLDQALQGVASPVRLTGTE</sequence>
<dbReference type="Proteomes" id="UP001056649">
    <property type="component" value="Chromosome"/>
</dbReference>
<keyword evidence="2" id="KW-1185">Reference proteome</keyword>
<protein>
    <submittedName>
        <fullName evidence="1">Uncharacterized protein</fullName>
    </submittedName>
</protein>